<keyword evidence="3" id="KW-1185">Reference proteome</keyword>
<dbReference type="Gene3D" id="3.40.50.1820">
    <property type="entry name" value="alpha/beta hydrolase"/>
    <property type="match status" value="1"/>
</dbReference>
<reference evidence="2 3" key="1">
    <citation type="submission" date="2019-09" db="EMBL/GenBank/DDBJ databases">
        <authorList>
            <person name="Chen X.-Y."/>
        </authorList>
    </citation>
    <scope>NUCLEOTIDE SEQUENCE [LARGE SCALE GENOMIC DNA]</scope>
    <source>
        <strain evidence="2 3">NY5</strain>
    </source>
</reference>
<proteinExistence type="predicted"/>
<dbReference type="EMBL" id="VTUX01000008">
    <property type="protein sequence ID" value="KAA1189130.1"/>
    <property type="molecule type" value="Genomic_DNA"/>
</dbReference>
<keyword evidence="2" id="KW-0378">Hydrolase</keyword>
<name>A0A5B0WPZ7_9GAMM</name>
<feature type="domain" description="AB hydrolase-1" evidence="1">
    <location>
        <begin position="11"/>
        <end position="230"/>
    </location>
</feature>
<evidence type="ECO:0000313" key="2">
    <source>
        <dbReference type="EMBL" id="KAA1189130.1"/>
    </source>
</evidence>
<dbReference type="SUPFAM" id="SSF53474">
    <property type="entry name" value="alpha/beta-Hydrolases"/>
    <property type="match status" value="1"/>
</dbReference>
<gene>
    <name evidence="2" type="ORF">F0M18_15755</name>
</gene>
<evidence type="ECO:0000313" key="3">
    <source>
        <dbReference type="Proteomes" id="UP000323708"/>
    </source>
</evidence>
<protein>
    <submittedName>
        <fullName evidence="2">Alpha/beta fold hydrolase</fullName>
    </submittedName>
</protein>
<dbReference type="InterPro" id="IPR050266">
    <property type="entry name" value="AB_hydrolase_sf"/>
</dbReference>
<dbReference type="RefSeq" id="WP_149612428.1">
    <property type="nucleotide sequence ID" value="NZ_VTUX01000008.1"/>
</dbReference>
<dbReference type="PANTHER" id="PTHR43798:SF29">
    <property type="entry name" value="AB HYDROLASE-1 DOMAIN-CONTAINING PROTEIN"/>
    <property type="match status" value="1"/>
</dbReference>
<comment type="caution">
    <text evidence="2">The sequence shown here is derived from an EMBL/GenBank/DDBJ whole genome shotgun (WGS) entry which is preliminary data.</text>
</comment>
<dbReference type="Proteomes" id="UP000323708">
    <property type="component" value="Unassembled WGS sequence"/>
</dbReference>
<dbReference type="PRINTS" id="PR00111">
    <property type="entry name" value="ABHYDROLASE"/>
</dbReference>
<accession>A0A5B0WPZ7</accession>
<dbReference type="PANTHER" id="PTHR43798">
    <property type="entry name" value="MONOACYLGLYCEROL LIPASE"/>
    <property type="match status" value="1"/>
</dbReference>
<organism evidence="2 3">
    <name type="scientific">Pseudohalioglobus sediminis</name>
    <dbReference type="NCBI Taxonomy" id="2606449"/>
    <lineage>
        <taxon>Bacteria</taxon>
        <taxon>Pseudomonadati</taxon>
        <taxon>Pseudomonadota</taxon>
        <taxon>Gammaproteobacteria</taxon>
        <taxon>Cellvibrionales</taxon>
        <taxon>Halieaceae</taxon>
        <taxon>Pseudohalioglobus</taxon>
    </lineage>
</organism>
<dbReference type="GO" id="GO:0016787">
    <property type="term" value="F:hydrolase activity"/>
    <property type="evidence" value="ECO:0007669"/>
    <property type="project" value="UniProtKB-KW"/>
</dbReference>
<dbReference type="InterPro" id="IPR000073">
    <property type="entry name" value="AB_hydrolase_1"/>
</dbReference>
<dbReference type="AlphaFoldDB" id="A0A5B0WPZ7"/>
<sequence length="236" mass="25633">MAECIRSTPLLLLPGMMCDAGLWRAQEAELGGELPLLHGDITGHDDIAAIARGVLAGAPERFALAGLSMGGIVALEMWRQAPERIARLALLDTNFRADTPQRRAVRDRQMAQARRGELGAILRDELKPNYLASCHRDNRALLDEVLYMGMGLGAEVFVRQSLALRDRPDSTATLPTITCPTLVLCGEEDELCPPSLHGEMAQRIPAAQLLVIPDCGHLATMEQPGAVNAALKKWLN</sequence>
<dbReference type="InterPro" id="IPR029058">
    <property type="entry name" value="AB_hydrolase_fold"/>
</dbReference>
<dbReference type="Pfam" id="PF12697">
    <property type="entry name" value="Abhydrolase_6"/>
    <property type="match status" value="1"/>
</dbReference>
<evidence type="ECO:0000259" key="1">
    <source>
        <dbReference type="Pfam" id="PF12697"/>
    </source>
</evidence>